<comment type="caution">
    <text evidence="2">The sequence shown here is derived from an EMBL/GenBank/DDBJ whole genome shotgun (WGS) entry which is preliminary data.</text>
</comment>
<dbReference type="EMBL" id="BTRK01000004">
    <property type="protein sequence ID" value="GMR44586.1"/>
    <property type="molecule type" value="Genomic_DNA"/>
</dbReference>
<evidence type="ECO:0000256" key="1">
    <source>
        <dbReference type="SAM" id="Phobius"/>
    </source>
</evidence>
<name>A0AAN5CHM7_9BILA</name>
<feature type="transmembrane region" description="Helical" evidence="1">
    <location>
        <begin position="163"/>
        <end position="183"/>
    </location>
</feature>
<feature type="non-terminal residue" evidence="2">
    <location>
        <position position="221"/>
    </location>
</feature>
<evidence type="ECO:0000313" key="3">
    <source>
        <dbReference type="Proteomes" id="UP001328107"/>
    </source>
</evidence>
<gene>
    <name evidence="2" type="ORF">PMAYCL1PPCAC_14781</name>
</gene>
<keyword evidence="1" id="KW-0812">Transmembrane</keyword>
<feature type="non-terminal residue" evidence="2">
    <location>
        <position position="1"/>
    </location>
</feature>
<keyword evidence="3" id="KW-1185">Reference proteome</keyword>
<feature type="transmembrane region" description="Helical" evidence="1">
    <location>
        <begin position="20"/>
        <end position="40"/>
    </location>
</feature>
<keyword evidence="1" id="KW-1133">Transmembrane helix</keyword>
<feature type="transmembrane region" description="Helical" evidence="1">
    <location>
        <begin position="94"/>
        <end position="115"/>
    </location>
</feature>
<sequence length="221" mass="24329">VYKGYQLDVNVPNVFGSFEATLGVLGAEAFLLLIFLIVTWKLSCKDVAKPFLCILSLCMLISTVGTISLFVFRMSRLPNHLLEYPAIVRTVGRFASVNSLLFGGGYYFLGAGNAVRTRSPSACCSFWFLHFLIAFASGFVAVTAVYCSFSMDHVPLFLFKTLPTFGFVFLLFGLVMGILLSCCSDSAKEIESTERCFVDAKSRFVCSVLFFIEPVAAILLT</sequence>
<organism evidence="2 3">
    <name type="scientific">Pristionchus mayeri</name>
    <dbReference type="NCBI Taxonomy" id="1317129"/>
    <lineage>
        <taxon>Eukaryota</taxon>
        <taxon>Metazoa</taxon>
        <taxon>Ecdysozoa</taxon>
        <taxon>Nematoda</taxon>
        <taxon>Chromadorea</taxon>
        <taxon>Rhabditida</taxon>
        <taxon>Rhabditina</taxon>
        <taxon>Diplogasteromorpha</taxon>
        <taxon>Diplogasteroidea</taxon>
        <taxon>Neodiplogasteridae</taxon>
        <taxon>Pristionchus</taxon>
    </lineage>
</organism>
<reference evidence="3" key="1">
    <citation type="submission" date="2022-10" db="EMBL/GenBank/DDBJ databases">
        <title>Genome assembly of Pristionchus species.</title>
        <authorList>
            <person name="Yoshida K."/>
            <person name="Sommer R.J."/>
        </authorList>
    </citation>
    <scope>NUCLEOTIDE SEQUENCE [LARGE SCALE GENOMIC DNA]</scope>
    <source>
        <strain evidence="3">RS5460</strain>
    </source>
</reference>
<feature type="transmembrane region" description="Helical" evidence="1">
    <location>
        <begin position="52"/>
        <end position="74"/>
    </location>
</feature>
<accession>A0AAN5CHM7</accession>
<proteinExistence type="predicted"/>
<keyword evidence="1" id="KW-0472">Membrane</keyword>
<feature type="transmembrane region" description="Helical" evidence="1">
    <location>
        <begin position="127"/>
        <end position="151"/>
    </location>
</feature>
<feature type="transmembrane region" description="Helical" evidence="1">
    <location>
        <begin position="204"/>
        <end position="220"/>
    </location>
</feature>
<protein>
    <submittedName>
        <fullName evidence="2">Uncharacterized protein</fullName>
    </submittedName>
</protein>
<evidence type="ECO:0000313" key="2">
    <source>
        <dbReference type="EMBL" id="GMR44586.1"/>
    </source>
</evidence>
<dbReference type="Proteomes" id="UP001328107">
    <property type="component" value="Unassembled WGS sequence"/>
</dbReference>
<dbReference type="AlphaFoldDB" id="A0AAN5CHM7"/>